<evidence type="ECO:0000313" key="2">
    <source>
        <dbReference type="EMBL" id="KPQ44169.1"/>
    </source>
</evidence>
<evidence type="ECO:0000259" key="1">
    <source>
        <dbReference type="Pfam" id="PF01978"/>
    </source>
</evidence>
<gene>
    <name evidence="2" type="ORF">MPEBLZ_01232</name>
</gene>
<dbReference type="Proteomes" id="UP000050360">
    <property type="component" value="Unassembled WGS sequence"/>
</dbReference>
<dbReference type="InterPro" id="IPR002831">
    <property type="entry name" value="Tscrpt_reg_TrmB_N"/>
</dbReference>
<dbReference type="InterPro" id="IPR036388">
    <property type="entry name" value="WH-like_DNA-bd_sf"/>
</dbReference>
<organism evidence="2 3">
    <name type="scientific">Candidatus Methanoperedens nitratireducens</name>
    <dbReference type="NCBI Taxonomy" id="1392998"/>
    <lineage>
        <taxon>Archaea</taxon>
        <taxon>Methanobacteriati</taxon>
        <taxon>Methanobacteriota</taxon>
        <taxon>Stenosarchaea group</taxon>
        <taxon>Methanomicrobia</taxon>
        <taxon>Methanosarcinales</taxon>
        <taxon>ANME-2 cluster</taxon>
        <taxon>Candidatus Methanoperedentaceae</taxon>
        <taxon>Candidatus Methanoperedens</taxon>
    </lineage>
</organism>
<dbReference type="AlphaFoldDB" id="A0A0P8CLN4"/>
<evidence type="ECO:0000313" key="3">
    <source>
        <dbReference type="Proteomes" id="UP000050360"/>
    </source>
</evidence>
<reference evidence="2 3" key="1">
    <citation type="submission" date="2015-09" db="EMBL/GenBank/DDBJ databases">
        <title>A metagenomics-based metabolic model of nitrate-dependent anaerobic oxidation of methane by Methanoperedens-like archaea.</title>
        <authorList>
            <person name="Arshad A."/>
            <person name="Speth D.R."/>
            <person name="De Graaf R.M."/>
            <person name="Op Den Camp H.J."/>
            <person name="Jetten M.S."/>
            <person name="Welte C.U."/>
        </authorList>
    </citation>
    <scope>NUCLEOTIDE SEQUENCE [LARGE SCALE GENOMIC DNA]</scope>
</reference>
<proteinExistence type="predicted"/>
<sequence length="178" mass="20358">MPSTCVKAPVSQIPSHFPHFLHPRTIIKPAVFIHNLFKLKGIDRFCTNCAKHRIIMPRSIPEMIRGNFKCDDIAKCILGLKTIDIDAYKVLVIKGPMTAESLGEILTRERSTAYRSLQNLMTSGLVHRETKTITEGGYYYEYKALEPAKLKEMVEGNIDDWYNKMKKIAANIDKEIMK</sequence>
<name>A0A0P8CLN4_9EURY</name>
<dbReference type="Pfam" id="PF01978">
    <property type="entry name" value="TrmB"/>
    <property type="match status" value="1"/>
</dbReference>
<dbReference type="Gene3D" id="1.10.10.10">
    <property type="entry name" value="Winged helix-like DNA-binding domain superfamily/Winged helix DNA-binding domain"/>
    <property type="match status" value="1"/>
</dbReference>
<accession>A0A0P8CLN4</accession>
<dbReference type="EMBL" id="LKCM01000104">
    <property type="protein sequence ID" value="KPQ44169.1"/>
    <property type="molecule type" value="Genomic_DNA"/>
</dbReference>
<dbReference type="InterPro" id="IPR036390">
    <property type="entry name" value="WH_DNA-bd_sf"/>
</dbReference>
<protein>
    <submittedName>
        <fullName evidence="2">Transcriptional regulator</fullName>
    </submittedName>
</protein>
<comment type="caution">
    <text evidence="2">The sequence shown here is derived from an EMBL/GenBank/DDBJ whole genome shotgun (WGS) entry which is preliminary data.</text>
</comment>
<feature type="domain" description="Transcription regulator TrmB N-terminal" evidence="1">
    <location>
        <begin position="77"/>
        <end position="147"/>
    </location>
</feature>
<dbReference type="SUPFAM" id="SSF46785">
    <property type="entry name" value="Winged helix' DNA-binding domain"/>
    <property type="match status" value="1"/>
</dbReference>